<dbReference type="InterPro" id="IPR002514">
    <property type="entry name" value="Transposase_8"/>
</dbReference>
<feature type="compositionally biased region" description="Basic and acidic residues" evidence="1">
    <location>
        <begin position="148"/>
        <end position="171"/>
    </location>
</feature>
<protein>
    <recommendedName>
        <fullName evidence="4">Transposase</fullName>
    </recommendedName>
</protein>
<evidence type="ECO:0000256" key="1">
    <source>
        <dbReference type="SAM" id="MobiDB-lite"/>
    </source>
</evidence>
<evidence type="ECO:0000313" key="3">
    <source>
        <dbReference type="Proteomes" id="UP000295497"/>
    </source>
</evidence>
<dbReference type="GO" id="GO:0006313">
    <property type="term" value="P:DNA transposition"/>
    <property type="evidence" value="ECO:0007669"/>
    <property type="project" value="InterPro"/>
</dbReference>
<dbReference type="Gene3D" id="1.10.10.60">
    <property type="entry name" value="Homeodomain-like"/>
    <property type="match status" value="1"/>
</dbReference>
<dbReference type="Pfam" id="PF01527">
    <property type="entry name" value="HTH_Tnp_1"/>
    <property type="match status" value="1"/>
</dbReference>
<dbReference type="Proteomes" id="UP000295497">
    <property type="component" value="Chromosome"/>
</dbReference>
<organism evidence="2 3">
    <name type="scientific">Sorangium cellulosum</name>
    <name type="common">Polyangium cellulosum</name>
    <dbReference type="NCBI Taxonomy" id="56"/>
    <lineage>
        <taxon>Bacteria</taxon>
        <taxon>Pseudomonadati</taxon>
        <taxon>Myxococcota</taxon>
        <taxon>Polyangia</taxon>
        <taxon>Polyangiales</taxon>
        <taxon>Polyangiaceae</taxon>
        <taxon>Sorangium</taxon>
    </lineage>
</organism>
<evidence type="ECO:0000313" key="2">
    <source>
        <dbReference type="EMBL" id="AUX30505.1"/>
    </source>
</evidence>
<name>A0A4P2QKQ2_SORCE</name>
<feature type="compositionally biased region" description="Basic and acidic residues" evidence="1">
    <location>
        <begin position="117"/>
        <end position="127"/>
    </location>
</feature>
<dbReference type="SUPFAM" id="SSF46689">
    <property type="entry name" value="Homeodomain-like"/>
    <property type="match status" value="1"/>
</dbReference>
<dbReference type="EMBL" id="CP012672">
    <property type="protein sequence ID" value="AUX30505.1"/>
    <property type="molecule type" value="Genomic_DNA"/>
</dbReference>
<reference evidence="2 3" key="1">
    <citation type="submission" date="2015-09" db="EMBL/GenBank/DDBJ databases">
        <title>Sorangium comparison.</title>
        <authorList>
            <person name="Zaburannyi N."/>
            <person name="Bunk B."/>
            <person name="Overmann J."/>
            <person name="Mueller R."/>
        </authorList>
    </citation>
    <scope>NUCLEOTIDE SEQUENCE [LARGE SCALE GENOMIC DNA]</scope>
    <source>
        <strain evidence="2 3">So ce836</strain>
    </source>
</reference>
<gene>
    <name evidence="2" type="ORF">SOCE836_026110</name>
</gene>
<accession>A0A4P2QKQ2</accession>
<dbReference type="GO" id="GO:0003677">
    <property type="term" value="F:DNA binding"/>
    <property type="evidence" value="ECO:0007669"/>
    <property type="project" value="InterPro"/>
</dbReference>
<feature type="compositionally biased region" description="Basic residues" evidence="1">
    <location>
        <begin position="57"/>
        <end position="66"/>
    </location>
</feature>
<feature type="region of interest" description="Disordered" evidence="1">
    <location>
        <begin position="95"/>
        <end position="255"/>
    </location>
</feature>
<feature type="region of interest" description="Disordered" evidence="1">
    <location>
        <begin position="50"/>
        <end position="82"/>
    </location>
</feature>
<proteinExistence type="predicted"/>
<sequence>MGRRKRRAFTPEFKAEAVRLAKASDRSIGQVAKDLDLTETALRDWIKRSRSAERVPKRACGRRPRAYSRGAMTKRRSGDAGVEVPSLTTAVLKLSAPQVAWQGREDAPARAKGRPRRAAEQEEERAGAAEAAGVRRRKTAAQPSAEEVGERRPTRGADKQRRSEANRRRPVETSSTVAGRSDDSTGSTSRRTSARTRKGRAPGSAAPDATSTVGATQAGDAARSAVAEDEPRAGDPSQVQVLEPPLGDEALSRRDPVLGTQVEDAAERIARSHGQDLLQVQLGVEPVHLAGRDERRDGTGPDSMLVAAVEEPVASSLDDAAQSPLTGIVVDGDLPVGEELAERLPLVVQIDQPFAQRRMLRDDLPLRLDPGEELLNQRCGLALPDLETLVRAARGAFLLDAEERLDGLERERRILARPGLERLEEAPSCMAPAAGLARLARPEQHVVVGRGIGDERPLVAAEELRDGGTVVRRCIAEQHPIARRDEDEDMPIAVLVLGPDGGARRIHGEPRPRERVAPDGIGDAHRNAATVVLPACHVAAANAEAVALRLHLLPVVWHVVVELVDEQVGQEARIGKASGDRALRQRGDLHRSAAVLRSVRLGRVAYEDAVDEGALLEARVRGDPQELVLPHDEGLVELALEGRLCGWQRSRLLARSAARRRCLRLGHVLGATPDDLHGAAAPVADHRAVFDAHTLEALATLEQHLRRQRLDDHPRDDTDATAPVLVALNSLATSGIRAGAGLCGPPTLRRAREARRRDAAVAPIRLRRGAVGLGLRRSLSRTGVWLAGQRKPQLVRRDLLGDVAPEPDLQRPNRLLQLLIVRLERLDRASELLGLLLRRRKLGQLRLELLHPPEQRVDHRRGVGGAPLSLSPGLKIAEHERRAVKALCLRRLRELGLTGSCQGAPWMPPPLAPGKYLTQALLAVFDENPLLKMGTRGKHGAPSTPRSREVFGRMQLAPCSISASG</sequence>
<dbReference type="InterPro" id="IPR009057">
    <property type="entry name" value="Homeodomain-like_sf"/>
</dbReference>
<evidence type="ECO:0008006" key="4">
    <source>
        <dbReference type="Google" id="ProtNLM"/>
    </source>
</evidence>
<dbReference type="GO" id="GO:0004803">
    <property type="term" value="F:transposase activity"/>
    <property type="evidence" value="ECO:0007669"/>
    <property type="project" value="InterPro"/>
</dbReference>
<dbReference type="AlphaFoldDB" id="A0A4P2QKQ2"/>